<evidence type="ECO:0000313" key="2">
    <source>
        <dbReference type="Proteomes" id="UP001234178"/>
    </source>
</evidence>
<proteinExistence type="predicted"/>
<keyword evidence="2" id="KW-1185">Reference proteome</keyword>
<accession>A0ABQ9ZLC1</accession>
<reference evidence="1 2" key="1">
    <citation type="journal article" date="2023" name="Nucleic Acids Res.">
        <title>The hologenome of Daphnia magna reveals possible DNA methylation and microbiome-mediated evolution of the host genome.</title>
        <authorList>
            <person name="Chaturvedi A."/>
            <person name="Li X."/>
            <person name="Dhandapani V."/>
            <person name="Marshall H."/>
            <person name="Kissane S."/>
            <person name="Cuenca-Cambronero M."/>
            <person name="Asole G."/>
            <person name="Calvet F."/>
            <person name="Ruiz-Romero M."/>
            <person name="Marangio P."/>
            <person name="Guigo R."/>
            <person name="Rago D."/>
            <person name="Mirbahai L."/>
            <person name="Eastwood N."/>
            <person name="Colbourne J.K."/>
            <person name="Zhou J."/>
            <person name="Mallon E."/>
            <person name="Orsini L."/>
        </authorList>
    </citation>
    <scope>NUCLEOTIDE SEQUENCE [LARGE SCALE GENOMIC DNA]</scope>
    <source>
        <strain evidence="1">LRV0_1</strain>
    </source>
</reference>
<protein>
    <submittedName>
        <fullName evidence="1">Uncharacterized protein</fullName>
    </submittedName>
</protein>
<dbReference type="EMBL" id="JAOYFB010000004">
    <property type="protein sequence ID" value="KAK4013727.1"/>
    <property type="molecule type" value="Genomic_DNA"/>
</dbReference>
<organism evidence="1 2">
    <name type="scientific">Daphnia magna</name>
    <dbReference type="NCBI Taxonomy" id="35525"/>
    <lineage>
        <taxon>Eukaryota</taxon>
        <taxon>Metazoa</taxon>
        <taxon>Ecdysozoa</taxon>
        <taxon>Arthropoda</taxon>
        <taxon>Crustacea</taxon>
        <taxon>Branchiopoda</taxon>
        <taxon>Diplostraca</taxon>
        <taxon>Cladocera</taxon>
        <taxon>Anomopoda</taxon>
        <taxon>Daphniidae</taxon>
        <taxon>Daphnia</taxon>
    </lineage>
</organism>
<name>A0ABQ9ZLC1_9CRUS</name>
<comment type="caution">
    <text evidence="1">The sequence shown here is derived from an EMBL/GenBank/DDBJ whole genome shotgun (WGS) entry which is preliminary data.</text>
</comment>
<evidence type="ECO:0000313" key="1">
    <source>
        <dbReference type="EMBL" id="KAK4013727.1"/>
    </source>
</evidence>
<gene>
    <name evidence="1" type="ORF">OUZ56_026279</name>
</gene>
<dbReference type="Proteomes" id="UP001234178">
    <property type="component" value="Unassembled WGS sequence"/>
</dbReference>
<sequence length="70" mass="8010">MHQFIKLQLTTPICYDEAHKYCTTKAPEYCTTNNASTSYYTEAPRYYAAPSYTITTVVYYTTSEAAKKSN</sequence>